<keyword evidence="4" id="KW-1185">Reference proteome</keyword>
<dbReference type="EMBL" id="GL876973">
    <property type="protein sequence ID" value="KLU89613.1"/>
    <property type="molecule type" value="Genomic_DNA"/>
</dbReference>
<dbReference type="EnsemblFungi" id="MAPG_08584T0">
    <property type="protein sequence ID" value="MAPG_08584T0"/>
    <property type="gene ID" value="MAPG_08584"/>
</dbReference>
<reference evidence="4" key="1">
    <citation type="submission" date="2010-05" db="EMBL/GenBank/DDBJ databases">
        <title>The genome sequence of Magnaporthe poae strain ATCC 64411.</title>
        <authorList>
            <person name="Ma L.-J."/>
            <person name="Dead R."/>
            <person name="Young S."/>
            <person name="Zeng Q."/>
            <person name="Koehrsen M."/>
            <person name="Alvarado L."/>
            <person name="Berlin A."/>
            <person name="Chapman S.B."/>
            <person name="Chen Z."/>
            <person name="Freedman E."/>
            <person name="Gellesch M."/>
            <person name="Goldberg J."/>
            <person name="Griggs A."/>
            <person name="Gujja S."/>
            <person name="Heilman E.R."/>
            <person name="Heiman D."/>
            <person name="Hepburn T."/>
            <person name="Howarth C."/>
            <person name="Jen D."/>
            <person name="Larson L."/>
            <person name="Mehta T."/>
            <person name="Neiman D."/>
            <person name="Pearson M."/>
            <person name="Roberts A."/>
            <person name="Saif S."/>
            <person name="Shea T."/>
            <person name="Shenoy N."/>
            <person name="Sisk P."/>
            <person name="Stolte C."/>
            <person name="Sykes S."/>
            <person name="Walk T."/>
            <person name="White J."/>
            <person name="Yandava C."/>
            <person name="Haas B."/>
            <person name="Nusbaum C."/>
            <person name="Birren B."/>
        </authorList>
    </citation>
    <scope>NUCLEOTIDE SEQUENCE [LARGE SCALE GENOMIC DNA]</scope>
    <source>
        <strain evidence="4">ATCC 64411 / 73-15</strain>
    </source>
</reference>
<name>A0A0C4E7R4_MAGP6</name>
<dbReference type="EMBL" id="ADBL01002075">
    <property type="status" value="NOT_ANNOTATED_CDS"/>
    <property type="molecule type" value="Genomic_DNA"/>
</dbReference>
<evidence type="ECO:0000259" key="1">
    <source>
        <dbReference type="Pfam" id="PF06985"/>
    </source>
</evidence>
<dbReference type="eggNOG" id="ENOG502SUZ5">
    <property type="taxonomic scope" value="Eukaryota"/>
</dbReference>
<reference evidence="3" key="4">
    <citation type="journal article" date="2015" name="G3 (Bethesda)">
        <title>Genome sequences of three phytopathogenic species of the Magnaporthaceae family of fungi.</title>
        <authorList>
            <person name="Okagaki L.H."/>
            <person name="Nunes C.C."/>
            <person name="Sailsbery J."/>
            <person name="Clay B."/>
            <person name="Brown D."/>
            <person name="John T."/>
            <person name="Oh Y."/>
            <person name="Young N."/>
            <person name="Fitzgerald M."/>
            <person name="Haas B.J."/>
            <person name="Zeng Q."/>
            <person name="Young S."/>
            <person name="Adiconis X."/>
            <person name="Fan L."/>
            <person name="Levin J.Z."/>
            <person name="Mitchell T.K."/>
            <person name="Okubara P.A."/>
            <person name="Farman M.L."/>
            <person name="Kohn L.M."/>
            <person name="Birren B."/>
            <person name="Ma L.-J."/>
            <person name="Dean R.A."/>
        </authorList>
    </citation>
    <scope>NUCLEOTIDE SEQUENCE</scope>
    <source>
        <strain evidence="3">ATCC 64411 / 73-15</strain>
    </source>
</reference>
<accession>A0A0C4E7R4</accession>
<reference evidence="3" key="5">
    <citation type="submission" date="2015-06" db="UniProtKB">
        <authorList>
            <consortium name="EnsemblFungi"/>
        </authorList>
    </citation>
    <scope>IDENTIFICATION</scope>
    <source>
        <strain evidence="3">ATCC 64411</strain>
    </source>
</reference>
<organism evidence="3 4">
    <name type="scientific">Magnaporthiopsis poae (strain ATCC 64411 / 73-15)</name>
    <name type="common">Kentucky bluegrass fungus</name>
    <name type="synonym">Magnaporthe poae</name>
    <dbReference type="NCBI Taxonomy" id="644358"/>
    <lineage>
        <taxon>Eukaryota</taxon>
        <taxon>Fungi</taxon>
        <taxon>Dikarya</taxon>
        <taxon>Ascomycota</taxon>
        <taxon>Pezizomycotina</taxon>
        <taxon>Sordariomycetes</taxon>
        <taxon>Sordariomycetidae</taxon>
        <taxon>Magnaporthales</taxon>
        <taxon>Magnaporthaceae</taxon>
        <taxon>Magnaporthiopsis</taxon>
    </lineage>
</organism>
<evidence type="ECO:0000313" key="4">
    <source>
        <dbReference type="Proteomes" id="UP000011715"/>
    </source>
</evidence>
<dbReference type="PANTHER" id="PTHR24148:SF78">
    <property type="entry name" value="HETEROKARYON INCOMPATIBILITY DOMAIN-CONTAINING PROTEIN"/>
    <property type="match status" value="1"/>
</dbReference>
<dbReference type="AlphaFoldDB" id="A0A0C4E7R4"/>
<dbReference type="STRING" id="644358.A0A0C4E7R4"/>
<dbReference type="InterPro" id="IPR010730">
    <property type="entry name" value="HET"/>
</dbReference>
<dbReference type="Proteomes" id="UP000011715">
    <property type="component" value="Unassembled WGS sequence"/>
</dbReference>
<reference evidence="2" key="3">
    <citation type="submission" date="2011-03" db="EMBL/GenBank/DDBJ databases">
        <title>Annotation of Magnaporthe poae ATCC 64411.</title>
        <authorList>
            <person name="Ma L.-J."/>
            <person name="Dead R."/>
            <person name="Young S.K."/>
            <person name="Zeng Q."/>
            <person name="Gargeya S."/>
            <person name="Fitzgerald M."/>
            <person name="Haas B."/>
            <person name="Abouelleil A."/>
            <person name="Alvarado L."/>
            <person name="Arachchi H.M."/>
            <person name="Berlin A."/>
            <person name="Brown A."/>
            <person name="Chapman S.B."/>
            <person name="Chen Z."/>
            <person name="Dunbar C."/>
            <person name="Freedman E."/>
            <person name="Gearin G."/>
            <person name="Gellesch M."/>
            <person name="Goldberg J."/>
            <person name="Griggs A."/>
            <person name="Gujja S."/>
            <person name="Heiman D."/>
            <person name="Howarth C."/>
            <person name="Larson L."/>
            <person name="Lui A."/>
            <person name="MacDonald P.J.P."/>
            <person name="Mehta T."/>
            <person name="Montmayeur A."/>
            <person name="Murphy C."/>
            <person name="Neiman D."/>
            <person name="Pearson M."/>
            <person name="Priest M."/>
            <person name="Roberts A."/>
            <person name="Saif S."/>
            <person name="Shea T."/>
            <person name="Shenoy N."/>
            <person name="Sisk P."/>
            <person name="Stolte C."/>
            <person name="Sykes S."/>
            <person name="Yandava C."/>
            <person name="Wortman J."/>
            <person name="Nusbaum C."/>
            <person name="Birren B."/>
        </authorList>
    </citation>
    <scope>NUCLEOTIDE SEQUENCE</scope>
    <source>
        <strain evidence="2">ATCC 64411</strain>
    </source>
</reference>
<dbReference type="OrthoDB" id="3477286at2759"/>
<reference evidence="2" key="2">
    <citation type="submission" date="2010-05" db="EMBL/GenBank/DDBJ databases">
        <title>The Genome Sequence of Magnaporthe poae strain ATCC 64411.</title>
        <authorList>
            <consortium name="The Broad Institute Genome Sequencing Platform"/>
            <consortium name="Broad Institute Genome Sequencing Center for Infectious Disease"/>
            <person name="Ma L.-J."/>
            <person name="Dead R."/>
            <person name="Young S."/>
            <person name="Zeng Q."/>
            <person name="Koehrsen M."/>
            <person name="Alvarado L."/>
            <person name="Berlin A."/>
            <person name="Chapman S.B."/>
            <person name="Chen Z."/>
            <person name="Freedman E."/>
            <person name="Gellesch M."/>
            <person name="Goldberg J."/>
            <person name="Griggs A."/>
            <person name="Gujja S."/>
            <person name="Heilman E.R."/>
            <person name="Heiman D."/>
            <person name="Hepburn T."/>
            <person name="Howarth C."/>
            <person name="Jen D."/>
            <person name="Larson L."/>
            <person name="Mehta T."/>
            <person name="Neiman D."/>
            <person name="Pearson M."/>
            <person name="Roberts A."/>
            <person name="Saif S."/>
            <person name="Shea T."/>
            <person name="Shenoy N."/>
            <person name="Sisk P."/>
            <person name="Stolte C."/>
            <person name="Sykes S."/>
            <person name="Walk T."/>
            <person name="White J."/>
            <person name="Yandava C."/>
            <person name="Haas B."/>
            <person name="Nusbaum C."/>
            <person name="Birren B."/>
        </authorList>
    </citation>
    <scope>NUCLEOTIDE SEQUENCE</scope>
    <source>
        <strain evidence="2">ATCC 64411</strain>
    </source>
</reference>
<dbReference type="InterPro" id="IPR052895">
    <property type="entry name" value="HetReg/Transcr_Mod"/>
</dbReference>
<dbReference type="VEuPathDB" id="FungiDB:MAPG_08584"/>
<feature type="domain" description="Heterokaryon incompatibility" evidence="1">
    <location>
        <begin position="49"/>
        <end position="211"/>
    </location>
</feature>
<dbReference type="Pfam" id="PF06985">
    <property type="entry name" value="HET"/>
    <property type="match status" value="1"/>
</dbReference>
<evidence type="ECO:0000313" key="3">
    <source>
        <dbReference type="EnsemblFungi" id="MAPG_08584T0"/>
    </source>
</evidence>
<evidence type="ECO:0000313" key="2">
    <source>
        <dbReference type="EMBL" id="KLU89613.1"/>
    </source>
</evidence>
<dbReference type="PANTHER" id="PTHR24148">
    <property type="entry name" value="ANKYRIN REPEAT DOMAIN-CONTAINING PROTEIN 39 HOMOLOG-RELATED"/>
    <property type="match status" value="1"/>
</dbReference>
<gene>
    <name evidence="2" type="ORF">MAPG_08584</name>
</gene>
<sequence length="589" mass="67845">MEPYRHEPIDLSKKAIRLLHLLPGPFCNPIRCSMYQSLLEKGQCIHIEYEALSYTWGSSETSETIYIDGKRFRVTKNLHTALQHLRYEKKPRFLWVDAICIDQSNGEEQGHQVGQMGTVYSSAERTLVWLGPQSPETHFLFGLIKDFHERAVQRQLAKGQSALELWRQVWEEDMLHETRGAATYELWHARREELYRLLRQPWFSRVWVIQEVALARRAEIVCGHLSVPTSAFALIPSLMGEDVPPRAQALLDVMPGPLRKSGTSWWNAERDLCTILQKFAGSEASRPRDRIYALLSVSSDTSESRAILPDYLCGEEEAVQGVLRFLVSGDHPVPSYVQFPRWTVDQLLDRMSGGYDDQLQDEMSGGHNEGDEEDEGLGIWGQLLFWALQGRASPALAEHIAHTRLPYVNVGGPKRPDPILHVLIRHYPNSTRILRSIYTGEYGQELDLEFTYQGRTVIAYALYRGLVHVAVNLWGLGKAENRRTNRRAYLADNESADLWSRFSGEATRNYGGDSQKPLLSYCREVVNAEARFLHAPSSETREIAALLLRWWRQHNRSRPFVRSWWDHPLTDLDRLWSCTRLLNRRANRM</sequence>
<proteinExistence type="predicted"/>
<protein>
    <recommendedName>
        <fullName evidence="1">Heterokaryon incompatibility domain-containing protein</fullName>
    </recommendedName>
</protein>